<dbReference type="SUPFAM" id="SSF161098">
    <property type="entry name" value="MetI-like"/>
    <property type="match status" value="1"/>
</dbReference>
<feature type="transmembrane region" description="Helical" evidence="7">
    <location>
        <begin position="64"/>
        <end position="88"/>
    </location>
</feature>
<keyword evidence="5 7" id="KW-1133">Transmembrane helix</keyword>
<dbReference type="GO" id="GO:0055085">
    <property type="term" value="P:transmembrane transport"/>
    <property type="evidence" value="ECO:0007669"/>
    <property type="project" value="InterPro"/>
</dbReference>
<dbReference type="Gene3D" id="1.10.3720.10">
    <property type="entry name" value="MetI-like"/>
    <property type="match status" value="1"/>
</dbReference>
<gene>
    <name evidence="9" type="ORF">BSAE_1368</name>
</gene>
<feature type="transmembrane region" description="Helical" evidence="7">
    <location>
        <begin position="100"/>
        <end position="124"/>
    </location>
</feature>
<dbReference type="PANTHER" id="PTHR43744">
    <property type="entry name" value="ABC TRANSPORTER PERMEASE PROTEIN MG189-RELATED-RELATED"/>
    <property type="match status" value="1"/>
</dbReference>
<evidence type="ECO:0000256" key="7">
    <source>
        <dbReference type="RuleBase" id="RU363032"/>
    </source>
</evidence>
<keyword evidence="4 7" id="KW-0812">Transmembrane</keyword>
<proteinExistence type="inferred from homology"/>
<dbReference type="AlphaFoldDB" id="A0A087CQG5"/>
<dbReference type="CDD" id="cd06261">
    <property type="entry name" value="TM_PBP2"/>
    <property type="match status" value="1"/>
</dbReference>
<sequence>MTTPLWKRVIGRILQAILALIFIAPLIWVIVSSFSPQPGSAQTDGWGINNYVTLFNYQAGLPVYLFNSVVISLITIVLSVVVCTMAGYSFSRFQYPGRNLGFMVTLSILMVPYASLLIPLMVWYSQIGLNNTLVGIGLVITLFQLPMSTFIMRNAFDAIPKELEEAAMVDGCNSLQALIRVLVPVVKPSMVTVGLLAFLEAWNNFMIPLYLAGSDNTPLPLAMVNMRQQTMGVIDYGATEAGVVVLMIPAAILFLALQKYYVKGFTAGAVKG</sequence>
<evidence type="ECO:0000256" key="4">
    <source>
        <dbReference type="ARBA" id="ARBA00022692"/>
    </source>
</evidence>
<evidence type="ECO:0000259" key="8">
    <source>
        <dbReference type="PROSITE" id="PS50928"/>
    </source>
</evidence>
<name>A0A087CQG5_9BIFI</name>
<dbReference type="Proteomes" id="UP000029040">
    <property type="component" value="Unassembled WGS sequence"/>
</dbReference>
<dbReference type="InterPro" id="IPR000515">
    <property type="entry name" value="MetI-like"/>
</dbReference>
<comment type="similarity">
    <text evidence="7">Belongs to the binding-protein-dependent transport system permease family.</text>
</comment>
<dbReference type="Pfam" id="PF00528">
    <property type="entry name" value="BPD_transp_1"/>
    <property type="match status" value="1"/>
</dbReference>
<comment type="subcellular location">
    <subcellularLocation>
        <location evidence="1 7">Cell membrane</location>
        <topology evidence="1 7">Multi-pass membrane protein</topology>
    </subcellularLocation>
</comment>
<dbReference type="InterPro" id="IPR035906">
    <property type="entry name" value="MetI-like_sf"/>
</dbReference>
<feature type="transmembrane region" description="Helical" evidence="7">
    <location>
        <begin position="177"/>
        <end position="199"/>
    </location>
</feature>
<keyword evidence="2 7" id="KW-0813">Transport</keyword>
<evidence type="ECO:0000256" key="6">
    <source>
        <dbReference type="ARBA" id="ARBA00023136"/>
    </source>
</evidence>
<keyword evidence="6 7" id="KW-0472">Membrane</keyword>
<protein>
    <submittedName>
        <fullName evidence="9">Sugar permease of ABC transporter system</fullName>
    </submittedName>
</protein>
<organism evidence="9 10">
    <name type="scientific">Bifidobacterium pullorum subsp. saeculare DSM 6531 = LMG 14934</name>
    <dbReference type="NCBI Taxonomy" id="1437611"/>
    <lineage>
        <taxon>Bacteria</taxon>
        <taxon>Bacillati</taxon>
        <taxon>Actinomycetota</taxon>
        <taxon>Actinomycetes</taxon>
        <taxon>Bifidobacteriales</taxon>
        <taxon>Bifidobacteriaceae</taxon>
        <taxon>Bifidobacterium</taxon>
    </lineage>
</organism>
<feature type="domain" description="ABC transmembrane type-1" evidence="8">
    <location>
        <begin position="65"/>
        <end position="257"/>
    </location>
</feature>
<evidence type="ECO:0000256" key="5">
    <source>
        <dbReference type="ARBA" id="ARBA00022989"/>
    </source>
</evidence>
<feature type="transmembrane region" description="Helical" evidence="7">
    <location>
        <begin position="12"/>
        <end position="31"/>
    </location>
</feature>
<comment type="caution">
    <text evidence="9">The sequence shown here is derived from an EMBL/GenBank/DDBJ whole genome shotgun (WGS) entry which is preliminary data.</text>
</comment>
<keyword evidence="3" id="KW-1003">Cell membrane</keyword>
<dbReference type="EMBL" id="JGZM01000008">
    <property type="protein sequence ID" value="KFI85515.1"/>
    <property type="molecule type" value="Genomic_DNA"/>
</dbReference>
<feature type="transmembrane region" description="Helical" evidence="7">
    <location>
        <begin position="236"/>
        <end position="257"/>
    </location>
</feature>
<dbReference type="GO" id="GO:0005886">
    <property type="term" value="C:plasma membrane"/>
    <property type="evidence" value="ECO:0007669"/>
    <property type="project" value="UniProtKB-SubCell"/>
</dbReference>
<dbReference type="PANTHER" id="PTHR43744:SF8">
    <property type="entry name" value="SN-GLYCEROL-3-PHOSPHATE TRANSPORT SYSTEM PERMEASE PROTEIN UGPE"/>
    <property type="match status" value="1"/>
</dbReference>
<dbReference type="RefSeq" id="WP_033508783.1">
    <property type="nucleotide sequence ID" value="NZ_JDTM01000003.1"/>
</dbReference>
<accession>A0A087CQG5</accession>
<dbReference type="PROSITE" id="PS50928">
    <property type="entry name" value="ABC_TM1"/>
    <property type="match status" value="1"/>
</dbReference>
<reference evidence="9 10" key="1">
    <citation type="submission" date="2014-03" db="EMBL/GenBank/DDBJ databases">
        <title>Genomics of Bifidobacteria.</title>
        <authorList>
            <person name="Ventura M."/>
            <person name="Milani C."/>
            <person name="Lugli G.A."/>
        </authorList>
    </citation>
    <scope>NUCLEOTIDE SEQUENCE [LARGE SCALE GENOMIC DNA]</scope>
    <source>
        <strain evidence="9 10">LMG 14934</strain>
    </source>
</reference>
<evidence type="ECO:0000256" key="1">
    <source>
        <dbReference type="ARBA" id="ARBA00004651"/>
    </source>
</evidence>
<evidence type="ECO:0000256" key="3">
    <source>
        <dbReference type="ARBA" id="ARBA00022475"/>
    </source>
</evidence>
<evidence type="ECO:0000313" key="9">
    <source>
        <dbReference type="EMBL" id="KFI85515.1"/>
    </source>
</evidence>
<feature type="transmembrane region" description="Helical" evidence="7">
    <location>
        <begin position="136"/>
        <end position="156"/>
    </location>
</feature>
<evidence type="ECO:0000256" key="2">
    <source>
        <dbReference type="ARBA" id="ARBA00022448"/>
    </source>
</evidence>
<evidence type="ECO:0000313" key="10">
    <source>
        <dbReference type="Proteomes" id="UP000029040"/>
    </source>
</evidence>